<sequence length="387" mass="44229">MNDYIHRKIEETILEASKYFSVITVSGPRQSGKSTLLTQLFPLYEKYSLKDLNILDYAKNDPIAFLNQTDEGMFIDEIQRCPQLLDYIQGIVDNNPKRHFALSGSSNFEVMKNFSESLAGRAGVFELLPMSIQEVTGKVDLDNLNQILYNGLYPSICAKKNIAKFFYPSYVRTYLEKDVRDLLQMKDQIRFTKFLKLCAARIGSLFNASELGAEVGVSSKTISHWLSVLQASYLITLLPPYYENIPKRLVKSPKLYFNDPGLACYLLDIETPQQLDRDKMRGAIFENMIVMEAIKHRYNMGLEDGVFFYRDSNQNEVDLLIKQEGELTAIEVKSSMTYSSSFEKTLTQIEGWIKTPISKKAIVYSGDFENSSGDINLINYRHISSLL</sequence>
<evidence type="ECO:0000313" key="2">
    <source>
        <dbReference type="Proteomes" id="UP000198427"/>
    </source>
</evidence>
<protein>
    <submittedName>
        <fullName evidence="1">Uncharacterized protein</fullName>
    </submittedName>
</protein>
<proteinExistence type="predicted"/>
<gene>
    <name evidence="1" type="ORF">SAMN06265364_10451</name>
</gene>
<dbReference type="SUPFAM" id="SSF52540">
    <property type="entry name" value="P-loop containing nucleoside triphosphate hydrolases"/>
    <property type="match status" value="1"/>
</dbReference>
<dbReference type="InterPro" id="IPR011335">
    <property type="entry name" value="Restrct_endonuc-II-like"/>
</dbReference>
<evidence type="ECO:0000313" key="1">
    <source>
        <dbReference type="EMBL" id="SNR67899.1"/>
    </source>
</evidence>
<dbReference type="Pfam" id="PF13635">
    <property type="entry name" value="DUF4143"/>
    <property type="match status" value="1"/>
</dbReference>
<dbReference type="InterPro" id="IPR025420">
    <property type="entry name" value="DUF4143"/>
</dbReference>
<dbReference type="AlphaFoldDB" id="A0A2K9H780"/>
<dbReference type="InterPro" id="IPR041682">
    <property type="entry name" value="AAA_14"/>
</dbReference>
<name>A0A2K9H780_9BACT</name>
<dbReference type="PANTHER" id="PTHR43566">
    <property type="entry name" value="CONSERVED PROTEIN"/>
    <property type="match status" value="1"/>
</dbReference>
<dbReference type="PANTHER" id="PTHR43566:SF2">
    <property type="entry name" value="DUF4143 DOMAIN-CONTAINING PROTEIN"/>
    <property type="match status" value="1"/>
</dbReference>
<dbReference type="SUPFAM" id="SSF52980">
    <property type="entry name" value="Restriction endonuclease-like"/>
    <property type="match status" value="1"/>
</dbReference>
<dbReference type="Proteomes" id="UP000198427">
    <property type="component" value="Unassembled WGS sequence"/>
</dbReference>
<dbReference type="InterPro" id="IPR027417">
    <property type="entry name" value="P-loop_NTPase"/>
</dbReference>
<organism evidence="1 2">
    <name type="scientific">Prevotella jejuni</name>
    <dbReference type="NCBI Taxonomy" id="1177574"/>
    <lineage>
        <taxon>Bacteria</taxon>
        <taxon>Pseudomonadati</taxon>
        <taxon>Bacteroidota</taxon>
        <taxon>Bacteroidia</taxon>
        <taxon>Bacteroidales</taxon>
        <taxon>Prevotellaceae</taxon>
        <taxon>Prevotella</taxon>
    </lineage>
</organism>
<dbReference type="RefSeq" id="WP_089365521.1">
    <property type="nucleotide sequence ID" value="NZ_CP023863.1"/>
</dbReference>
<reference evidence="1 2" key="1">
    <citation type="submission" date="2017-06" db="EMBL/GenBank/DDBJ databases">
        <authorList>
            <person name="Varghese N."/>
            <person name="Submissions S."/>
        </authorList>
    </citation>
    <scope>NUCLEOTIDE SEQUENCE [LARGE SCALE GENOMIC DNA]</scope>
    <source>
        <strain evidence="1 2">DSM 26989</strain>
    </source>
</reference>
<dbReference type="GeneID" id="94028237"/>
<dbReference type="EMBL" id="FZNZ01000004">
    <property type="protein sequence ID" value="SNR67899.1"/>
    <property type="molecule type" value="Genomic_DNA"/>
</dbReference>
<dbReference type="Pfam" id="PF13173">
    <property type="entry name" value="AAA_14"/>
    <property type="match status" value="1"/>
</dbReference>
<dbReference type="OrthoDB" id="9778168at2"/>
<comment type="caution">
    <text evidence="1">The sequence shown here is derived from an EMBL/GenBank/DDBJ whole genome shotgun (WGS) entry which is preliminary data.</text>
</comment>
<dbReference type="KEGG" id="pje:CRM71_02135"/>
<keyword evidence="2" id="KW-1185">Reference proteome</keyword>
<accession>A0A2K9H780</accession>